<organism evidence="1 2">
    <name type="scientific">Thraustotheca clavata</name>
    <dbReference type="NCBI Taxonomy" id="74557"/>
    <lineage>
        <taxon>Eukaryota</taxon>
        <taxon>Sar</taxon>
        <taxon>Stramenopiles</taxon>
        <taxon>Oomycota</taxon>
        <taxon>Saprolegniomycetes</taxon>
        <taxon>Saprolegniales</taxon>
        <taxon>Achlyaceae</taxon>
        <taxon>Thraustotheca</taxon>
    </lineage>
</organism>
<dbReference type="InterPro" id="IPR052050">
    <property type="entry name" value="SecEffector_AnkRepeat"/>
</dbReference>
<dbReference type="Pfam" id="PF12796">
    <property type="entry name" value="Ank_2"/>
    <property type="match status" value="1"/>
</dbReference>
<dbReference type="PANTHER" id="PTHR46586:SF3">
    <property type="entry name" value="ANKYRIN REPEAT-CONTAINING PROTEIN"/>
    <property type="match status" value="1"/>
</dbReference>
<evidence type="ECO:0000313" key="1">
    <source>
        <dbReference type="EMBL" id="OQS05295.1"/>
    </source>
</evidence>
<dbReference type="Proteomes" id="UP000243217">
    <property type="component" value="Unassembled WGS sequence"/>
</dbReference>
<dbReference type="InterPro" id="IPR036770">
    <property type="entry name" value="Ankyrin_rpt-contain_sf"/>
</dbReference>
<sequence length="326" mass="37477">MASSVLHNRDILALLFTYQSGIPLGLKDIVRKLRHVHKFRQQSINLRAILQPIPRIDFNLVTAMNLYRSCPEVITTNVMDHLAAQKQLELLKYFGEQGKMCTVWAMNEASERGYIEIVQYLHAYTTSGCTEYAMDYAAKNGHFTLVRFLHENRSEGCSNYAMTFAIMNGHLRIVQYLHTHRNEGYVPRAMDIAAQFGYLDIVKFLHCERSEGCTRDAMTQAAKHGYLDIVQFLDEHRSEECIGESYIAAAARGHIEILTYFDLRYNFLLDTCRATALNTAKLRSNLTIVHYLNQLTSQNRSLWCTVQYLSRQPVIAFNSFLLALRS</sequence>
<comment type="caution">
    <text evidence="1">The sequence shown here is derived from an EMBL/GenBank/DDBJ whole genome shotgun (WGS) entry which is preliminary data.</text>
</comment>
<dbReference type="Pfam" id="PF13637">
    <property type="entry name" value="Ank_4"/>
    <property type="match status" value="1"/>
</dbReference>
<proteinExistence type="predicted"/>
<dbReference type="Gene3D" id="1.25.40.20">
    <property type="entry name" value="Ankyrin repeat-containing domain"/>
    <property type="match status" value="2"/>
</dbReference>
<dbReference type="EMBL" id="JNBS01000475">
    <property type="protein sequence ID" value="OQS05295.1"/>
    <property type="molecule type" value="Genomic_DNA"/>
</dbReference>
<name>A0A1W0A4X1_9STRA</name>
<evidence type="ECO:0000313" key="2">
    <source>
        <dbReference type="Proteomes" id="UP000243217"/>
    </source>
</evidence>
<dbReference type="AlphaFoldDB" id="A0A1W0A4X1"/>
<reference evidence="1 2" key="1">
    <citation type="journal article" date="2014" name="Genome Biol. Evol.">
        <title>The secreted proteins of Achlya hypogyna and Thraustotheca clavata identify the ancestral oomycete secretome and reveal gene acquisitions by horizontal gene transfer.</title>
        <authorList>
            <person name="Misner I."/>
            <person name="Blouin N."/>
            <person name="Leonard G."/>
            <person name="Richards T.A."/>
            <person name="Lane C.E."/>
        </authorList>
    </citation>
    <scope>NUCLEOTIDE SEQUENCE [LARGE SCALE GENOMIC DNA]</scope>
    <source>
        <strain evidence="1 2">ATCC 34112</strain>
    </source>
</reference>
<gene>
    <name evidence="1" type="ORF">THRCLA_02557</name>
</gene>
<dbReference type="OrthoDB" id="77007at2759"/>
<accession>A0A1W0A4X1</accession>
<dbReference type="SUPFAM" id="SSF48403">
    <property type="entry name" value="Ankyrin repeat"/>
    <property type="match status" value="1"/>
</dbReference>
<dbReference type="PANTHER" id="PTHR46586">
    <property type="entry name" value="ANKYRIN REPEAT-CONTAINING PROTEIN"/>
    <property type="match status" value="1"/>
</dbReference>
<dbReference type="InterPro" id="IPR002110">
    <property type="entry name" value="Ankyrin_rpt"/>
</dbReference>
<protein>
    <submittedName>
        <fullName evidence="1">Uncharacterized protein</fullName>
    </submittedName>
</protein>
<keyword evidence="2" id="KW-1185">Reference proteome</keyword>